<dbReference type="GO" id="GO:0045504">
    <property type="term" value="F:dynein heavy chain binding"/>
    <property type="evidence" value="ECO:0007669"/>
    <property type="project" value="TreeGrafter"/>
</dbReference>
<evidence type="ECO:0000256" key="10">
    <source>
        <dbReference type="ARBA" id="ARBA00049659"/>
    </source>
</evidence>
<feature type="compositionally biased region" description="Basic residues" evidence="12">
    <location>
        <begin position="35"/>
        <end position="44"/>
    </location>
</feature>
<dbReference type="GO" id="GO:0043014">
    <property type="term" value="F:alpha-tubulin binding"/>
    <property type="evidence" value="ECO:0007669"/>
    <property type="project" value="TreeGrafter"/>
</dbReference>
<dbReference type="PANTHER" id="PTHR15454:SF73">
    <property type="entry name" value="DYNEIN AXONEMAL LIGHT CHAIN 1"/>
    <property type="match status" value="1"/>
</dbReference>
<evidence type="ECO:0000256" key="11">
    <source>
        <dbReference type="ARBA" id="ARBA00049760"/>
    </source>
</evidence>
<evidence type="ECO:0000256" key="7">
    <source>
        <dbReference type="ARBA" id="ARBA00023175"/>
    </source>
</evidence>
<dbReference type="GO" id="GO:0036158">
    <property type="term" value="P:outer dynein arm assembly"/>
    <property type="evidence" value="ECO:0007669"/>
    <property type="project" value="TreeGrafter"/>
</dbReference>
<comment type="similarity">
    <text evidence="10">Belongs to the dynein light chain LC1-type family.</text>
</comment>
<dbReference type="SMART" id="SM00365">
    <property type="entry name" value="LRR_SD22"/>
    <property type="match status" value="4"/>
</dbReference>
<evidence type="ECO:0000256" key="8">
    <source>
        <dbReference type="ARBA" id="ARBA00023212"/>
    </source>
</evidence>
<feature type="region of interest" description="Disordered" evidence="12">
    <location>
        <begin position="27"/>
        <end position="72"/>
    </location>
</feature>
<evidence type="ECO:0000256" key="3">
    <source>
        <dbReference type="ARBA" id="ARBA00022614"/>
    </source>
</evidence>
<evidence type="ECO:0000313" key="14">
    <source>
        <dbReference type="RefSeq" id="XP_052120744.1"/>
    </source>
</evidence>
<evidence type="ECO:0000256" key="1">
    <source>
        <dbReference type="ARBA" id="ARBA00004430"/>
    </source>
</evidence>
<evidence type="ECO:0000313" key="13">
    <source>
        <dbReference type="Proteomes" id="UP000504606"/>
    </source>
</evidence>
<evidence type="ECO:0000256" key="2">
    <source>
        <dbReference type="ARBA" id="ARBA00022490"/>
    </source>
</evidence>
<evidence type="ECO:0000256" key="4">
    <source>
        <dbReference type="ARBA" id="ARBA00022701"/>
    </source>
</evidence>
<dbReference type="CTD" id="35962"/>
<keyword evidence="9" id="KW-0966">Cell projection</keyword>
<keyword evidence="6" id="KW-0243">Dynein</keyword>
<proteinExistence type="inferred from homology"/>
<dbReference type="AlphaFoldDB" id="A0A9C6U0D2"/>
<evidence type="ECO:0000256" key="5">
    <source>
        <dbReference type="ARBA" id="ARBA00022737"/>
    </source>
</evidence>
<accession>A0A9C6U0D2</accession>
<evidence type="ECO:0000256" key="9">
    <source>
        <dbReference type="ARBA" id="ARBA00023273"/>
    </source>
</evidence>
<dbReference type="Proteomes" id="UP000504606">
    <property type="component" value="Unplaced"/>
</dbReference>
<dbReference type="OrthoDB" id="266138at2759"/>
<gene>
    <name evidence="14" type="primary">LOC113204524</name>
</gene>
<dbReference type="SUPFAM" id="SSF52058">
    <property type="entry name" value="L domain-like"/>
    <property type="match status" value="1"/>
</dbReference>
<dbReference type="GeneID" id="113204524"/>
<dbReference type="RefSeq" id="XP_052120744.1">
    <property type="nucleotide sequence ID" value="XM_052264784.1"/>
</dbReference>
<organism evidence="13 14">
    <name type="scientific">Frankliniella occidentalis</name>
    <name type="common">Western flower thrips</name>
    <name type="synonym">Euthrips occidentalis</name>
    <dbReference type="NCBI Taxonomy" id="133901"/>
    <lineage>
        <taxon>Eukaryota</taxon>
        <taxon>Metazoa</taxon>
        <taxon>Ecdysozoa</taxon>
        <taxon>Arthropoda</taxon>
        <taxon>Hexapoda</taxon>
        <taxon>Insecta</taxon>
        <taxon>Pterygota</taxon>
        <taxon>Neoptera</taxon>
        <taxon>Paraneoptera</taxon>
        <taxon>Thysanoptera</taxon>
        <taxon>Terebrantia</taxon>
        <taxon>Thripoidea</taxon>
        <taxon>Thripidae</taxon>
        <taxon>Frankliniella</taxon>
    </lineage>
</organism>
<keyword evidence="2" id="KW-0963">Cytoplasm</keyword>
<keyword evidence="13" id="KW-1185">Reference proteome</keyword>
<dbReference type="InterPro" id="IPR032675">
    <property type="entry name" value="LRR_dom_sf"/>
</dbReference>
<protein>
    <recommendedName>
        <fullName evidence="11">Dynein axonemal light chain 1</fullName>
    </recommendedName>
</protein>
<reference evidence="14" key="1">
    <citation type="submission" date="2025-08" db="UniProtKB">
        <authorList>
            <consortium name="RefSeq"/>
        </authorList>
    </citation>
    <scope>IDENTIFICATION</scope>
    <source>
        <tissue evidence="14">Whole organism</tissue>
    </source>
</reference>
<comment type="subcellular location">
    <subcellularLocation>
        <location evidence="1">Cytoplasm</location>
        <location evidence="1">Cytoskeleton</location>
        <location evidence="1">Cilium axoneme</location>
    </subcellularLocation>
</comment>
<name>A0A9C6U0D2_FRAOC</name>
<dbReference type="FunFam" id="3.80.10.10:FF:000049">
    <property type="entry name" value="Dynein light chain 1"/>
    <property type="match status" value="1"/>
</dbReference>
<dbReference type="Gene3D" id="3.80.10.10">
    <property type="entry name" value="Ribonuclease Inhibitor"/>
    <property type="match status" value="1"/>
</dbReference>
<dbReference type="PANTHER" id="PTHR15454">
    <property type="entry name" value="NISCHARIN RELATED"/>
    <property type="match status" value="1"/>
</dbReference>
<keyword evidence="5" id="KW-0677">Repeat</keyword>
<dbReference type="GO" id="GO:0030286">
    <property type="term" value="C:dynein complex"/>
    <property type="evidence" value="ECO:0007669"/>
    <property type="project" value="UniProtKB-KW"/>
</dbReference>
<keyword evidence="8" id="KW-0206">Cytoskeleton</keyword>
<sequence length="249" mass="27844">MLCCVQLLDVRGMGHHHAGVAVSLSSATMATRKQPPQRHLRPPHRTWSVSPASDLAAHDHQRGPQALGGQASWREHCRSEGSQLTVAMATHRKDGQFPLRPVCLRVSCVHTTDGSLKLSLSTNMIEKIAGISSLKHLKILSLGRNYVKNFAGLEAVGETLEQLWISYNLIEKIKGVNVLRKLKVLYMSNNLVKDWVEFNRLSEIPLLEDLLFVGNPLHENTDEAMYRAEVVKRLPNLTKLDGEPVIREV</sequence>
<evidence type="ECO:0000256" key="6">
    <source>
        <dbReference type="ARBA" id="ARBA00023017"/>
    </source>
</evidence>
<evidence type="ECO:0000256" key="12">
    <source>
        <dbReference type="SAM" id="MobiDB-lite"/>
    </source>
</evidence>
<dbReference type="GO" id="GO:0005874">
    <property type="term" value="C:microtubule"/>
    <property type="evidence" value="ECO:0007669"/>
    <property type="project" value="UniProtKB-KW"/>
</dbReference>
<keyword evidence="7" id="KW-0505">Motor protein</keyword>
<keyword evidence="4" id="KW-0493">Microtubule</keyword>
<dbReference type="PROSITE" id="PS51450">
    <property type="entry name" value="LRR"/>
    <property type="match status" value="2"/>
</dbReference>
<dbReference type="GO" id="GO:0005930">
    <property type="term" value="C:axoneme"/>
    <property type="evidence" value="ECO:0007669"/>
    <property type="project" value="UniProtKB-SubCell"/>
</dbReference>
<keyword evidence="3" id="KW-0433">Leucine-rich repeat</keyword>
<dbReference type="InterPro" id="IPR001611">
    <property type="entry name" value="Leu-rich_rpt"/>
</dbReference>